<dbReference type="InterPro" id="IPR000873">
    <property type="entry name" value="AMP-dep_synth/lig_dom"/>
</dbReference>
<evidence type="ECO:0000259" key="8">
    <source>
        <dbReference type="PROSITE" id="PS52004"/>
    </source>
</evidence>
<feature type="domain" description="Ketosynthase family 3 (KS3)" evidence="8">
    <location>
        <begin position="3"/>
        <end position="417"/>
    </location>
</feature>
<evidence type="ECO:0000256" key="5">
    <source>
        <dbReference type="ARBA" id="ARBA00029443"/>
    </source>
</evidence>
<evidence type="ECO:0000256" key="2">
    <source>
        <dbReference type="ARBA" id="ARBA00022450"/>
    </source>
</evidence>
<reference evidence="9" key="1">
    <citation type="submission" date="2022-06" db="EMBL/GenBank/DDBJ databases">
        <title>Genomic Encyclopedia of Archaeal and Bacterial Type Strains, Phase II (KMG-II): from individual species to whole genera.</title>
        <authorList>
            <person name="Goeker M."/>
        </authorList>
    </citation>
    <scope>NUCLEOTIDE SEQUENCE</scope>
    <source>
        <strain evidence="9">DSM 43935</strain>
    </source>
</reference>
<dbReference type="Gene3D" id="3.40.50.12780">
    <property type="entry name" value="N-terminal domain of ligase-like"/>
    <property type="match status" value="1"/>
</dbReference>
<dbReference type="Pfam" id="PF00975">
    <property type="entry name" value="Thioesterase"/>
    <property type="match status" value="1"/>
</dbReference>
<dbReference type="EMBL" id="JAMTCK010000011">
    <property type="protein sequence ID" value="MCP2167658.1"/>
    <property type="molecule type" value="Genomic_DNA"/>
</dbReference>
<dbReference type="PANTHER" id="PTHR45527">
    <property type="entry name" value="NONRIBOSOMAL PEPTIDE SYNTHETASE"/>
    <property type="match status" value="1"/>
</dbReference>
<dbReference type="InterPro" id="IPR036736">
    <property type="entry name" value="ACP-like_sf"/>
</dbReference>
<dbReference type="NCBIfam" id="TIGR01733">
    <property type="entry name" value="AA-adenyl-dom"/>
    <property type="match status" value="1"/>
</dbReference>
<dbReference type="Pfam" id="PF00501">
    <property type="entry name" value="AMP-binding"/>
    <property type="match status" value="1"/>
</dbReference>
<dbReference type="InterPro" id="IPR023213">
    <property type="entry name" value="CAT-like_dom_sf"/>
</dbReference>
<dbReference type="GO" id="GO:0016746">
    <property type="term" value="F:acyltransferase activity"/>
    <property type="evidence" value="ECO:0007669"/>
    <property type="project" value="InterPro"/>
</dbReference>
<dbReference type="Gene3D" id="3.30.559.30">
    <property type="entry name" value="Nonribosomal peptide synthetase, condensation domain"/>
    <property type="match status" value="1"/>
</dbReference>
<evidence type="ECO:0000256" key="6">
    <source>
        <dbReference type="SAM" id="MobiDB-lite"/>
    </source>
</evidence>
<evidence type="ECO:0000256" key="3">
    <source>
        <dbReference type="ARBA" id="ARBA00022553"/>
    </source>
</evidence>
<dbReference type="InterPro" id="IPR042099">
    <property type="entry name" value="ANL_N_sf"/>
</dbReference>
<dbReference type="Pfam" id="PF00550">
    <property type="entry name" value="PP-binding"/>
    <property type="match status" value="2"/>
</dbReference>
<dbReference type="InterPro" id="IPR020806">
    <property type="entry name" value="PKS_PP-bd"/>
</dbReference>
<dbReference type="InterPro" id="IPR045851">
    <property type="entry name" value="AMP-bd_C_sf"/>
</dbReference>
<dbReference type="InterPro" id="IPR009081">
    <property type="entry name" value="PP-bd_ACP"/>
</dbReference>
<dbReference type="Gene3D" id="3.40.50.1820">
    <property type="entry name" value="alpha/beta hydrolase"/>
    <property type="match status" value="1"/>
</dbReference>
<dbReference type="InterPro" id="IPR010071">
    <property type="entry name" value="AA_adenyl_dom"/>
</dbReference>
<dbReference type="CDD" id="cd00833">
    <property type="entry name" value="PKS"/>
    <property type="match status" value="1"/>
</dbReference>
<dbReference type="SUPFAM" id="SSF56801">
    <property type="entry name" value="Acetyl-CoA synthetase-like"/>
    <property type="match status" value="1"/>
</dbReference>
<comment type="cofactor">
    <cofactor evidence="1">
        <name>pantetheine 4'-phosphate</name>
        <dbReference type="ChEBI" id="CHEBI:47942"/>
    </cofactor>
</comment>
<dbReference type="RefSeq" id="WP_253774741.1">
    <property type="nucleotide sequence ID" value="NZ_JAMTCK010000011.1"/>
</dbReference>
<dbReference type="InterPro" id="IPR014030">
    <property type="entry name" value="Ketoacyl_synth_N"/>
</dbReference>
<accession>A0AAE3GH70</accession>
<feature type="domain" description="Carrier" evidence="7">
    <location>
        <begin position="1775"/>
        <end position="1850"/>
    </location>
</feature>
<dbReference type="SUPFAM" id="SSF53901">
    <property type="entry name" value="Thiolase-like"/>
    <property type="match status" value="1"/>
</dbReference>
<dbReference type="InterPro" id="IPR032821">
    <property type="entry name" value="PKS_assoc"/>
</dbReference>
<dbReference type="SUPFAM" id="SSF53474">
    <property type="entry name" value="alpha/beta-Hydrolases"/>
    <property type="match status" value="1"/>
</dbReference>
<dbReference type="Gene3D" id="3.30.300.30">
    <property type="match status" value="1"/>
</dbReference>
<dbReference type="SMART" id="SM01294">
    <property type="entry name" value="PKS_PP_betabranch"/>
    <property type="match status" value="1"/>
</dbReference>
<evidence type="ECO:0000313" key="10">
    <source>
        <dbReference type="Proteomes" id="UP001206128"/>
    </source>
</evidence>
<dbReference type="Pfam" id="PF00109">
    <property type="entry name" value="ketoacyl-synt"/>
    <property type="match status" value="1"/>
</dbReference>
<keyword evidence="10" id="KW-1185">Reference proteome</keyword>
<dbReference type="InterPro" id="IPR020841">
    <property type="entry name" value="PKS_Beta-ketoAc_synthase_dom"/>
</dbReference>
<protein>
    <submittedName>
        <fullName evidence="9">Amino acid adenylation domain-containing protein</fullName>
    </submittedName>
</protein>
<dbReference type="FunFam" id="3.40.50.980:FF:000001">
    <property type="entry name" value="Non-ribosomal peptide synthetase"/>
    <property type="match status" value="1"/>
</dbReference>
<dbReference type="GO" id="GO:0072330">
    <property type="term" value="P:monocarboxylic acid biosynthetic process"/>
    <property type="evidence" value="ECO:0007669"/>
    <property type="project" value="UniProtKB-ARBA"/>
</dbReference>
<dbReference type="SMART" id="SM00823">
    <property type="entry name" value="PKS_PP"/>
    <property type="match status" value="2"/>
</dbReference>
<dbReference type="Gene3D" id="3.30.559.10">
    <property type="entry name" value="Chloramphenicol acetyltransferase-like domain"/>
    <property type="match status" value="1"/>
</dbReference>
<sequence>MAGYGVAIVGIALRYPEADSLSDFLENLRAGRDSVRPMPPMRAASTCLDPAVDYGPLGYLDRIDEFDHRFFGMSKREAEVLDPQHRLALCLTHNALTDAGYRPSSFHGSRTAVVFSAPSADYANLISDPDTLSMIGTVPSGLPSQVAYRFGTVGPCYGVDTGCNGSLVAVHHACRELVLGAADFAVAGGVSLRSVCPPAEEVSRYTGVMSPTGRCRAFDHRADGTAGGEGGAVLLLTTVARALRDAVPIYAVIQGSSVLHNGFHSATISTPSPSAQAEAIGSAWRLAGLDLATAGYIEAHGSGTRLGDAVEAHGLALARSGHDAEAPLPIGSVKTNIGHLDHAGGIAGLIKAVLSVHHGELFPSLHFERPADGIDLDAAGLEVVTEGRPWPANGHPRRAGVNSFSLGGINAHCVVEQAVEADRPAASTRGDEPVLVGVSARTGAVLAELCQRLGSALQAQRPDLDAVAVTLNQGRDHYEHRVAVTARSTGELAEALLRVAGGEHPARRGWQVVALLSGDGEGTPDLVSAQLAAHHRLVSCGVRIAATLSSGISRRATRLLAGDESDVDDPEQHRPADPVRVRAAADALLASAPTVFVELGPRGELSELLTGCLAGRADAEVLRLPAGDAGWPTALGRLYELGVDLDWAVVTPAGSTPRLSLPGYPFRGERCWARSADELVRWPEHGSTPRVPAAPRVLPPAVRLAEVAPEQPTGSVLEWLRGLFATLLHETEVPDDADYFEMGGNSVIGMQLVQLIQDRYGVTMKLLDTYEHSSLADLAAFVEAQRTAPADPLPPITRSDDMVLSFGQERMWFHHQLEPGTTLYNLPTRSRVRGFLDVAALRGAFEDLADRHEVLRSNFLAVNGAPRLVIRPRLEGFFQFVDVSTALDPTTAADQAAVAELTRPYDLEHDPLLRLMVIRVAEDDHVICVTMHHAVNDGFATAIVSSEFAELYRARREGRPAQLEPLPVRYRDYARWQRQLVASGALDGELAYWRATLHDAPVLELPTDRPRPARKDFRGDVHEFRLPAELVRDLRELGTQESATLFMVLLAGITALLAQYSGQRDIVVGTPTLGRSKLELWNLIGFFNNTIALRTDLDGSPTFRELVNRVRAVVTAGLEHQEIPFDEVVKAVAPVRDLARTPLFDVMYVHQTIPRLTEIEGQEVSYFGADGLTSFGGMALGTAKYDLLFVLIEAADTADIAVQVEYATQLFDRATIASIADALLELLRSLASEPDALVPLDVRRPALDWTPPARPVAESTLPALFEAQVARTPDAIALSDGTGHLSYADLNGRANRLARVLVERGAGPDRVVALLLPRSLDQVVATLAVLKTGAAYLPIDPEYPGERVTLTLTDAAPVAVLTTPATPVDVGVPVVVLGEQDTVDGAAAANLTDADRRGPLTAQHPAYVIYTSGSTGRPKGVVVTHQNVVRLFRSTADQFDFTVRDVWALCHSYAFDFSVWELWGALLHGGRAVIVPQEVARSPQDLVHLVAREGVTVLNQTPSAFAELNRADQQDPTALSGSALRQVILGGEALGFDTLVDWYTRHPEGAPELVNMYGITETTVHVTRLGLGSRLASAGLGSVVGRPLPDLRVYLLDRALRPVPVGVPGEIYVAGPGLARGYLNQPALTAQRFVADPFGPPGGRMYRTGDLGRQLADDNLVFLGRADDQVKIRGFRIEPGEVEAVLNRRAEVARAAVVAREDRPGDRRLVAYVVPAAGAVVQPAELRAALAEELPAYLVPAAVVALDSLPSTPNGKLDRRALPAPDLPVTTSTRGPASPRERLLAELFAEALGVGDIGVDDDFFALGGHSLLATRLVNRINTAFQVHIGIGVLFEAPTVAGVAERLDGYRDGVEFDALLALRATGSLPPLFCLPPAGGLGWGYAGLLRQLSPDRPVYALQARGVDGLSEPHATVEDIATYYLDHIRAVQSTGPYHLIGWSFGGLVAQEIAVRLQRDGERLGLLALLDSYPVDPAFAAEHPPPSREELRALAAQEPGFEPGVLDERHAEAGLSLLAHSTELTYRHVPQAFSGDVLLIRAMADAESRPAPSAWRPYVVDGELEVVPVPATHQNLLRPPALDQVGRVLAQHLGE</sequence>
<dbReference type="SUPFAM" id="SSF52777">
    <property type="entry name" value="CoA-dependent acyltransferases"/>
    <property type="match status" value="2"/>
</dbReference>
<dbReference type="CDD" id="cd17643">
    <property type="entry name" value="A_NRPS_Cytc1-like"/>
    <property type="match status" value="1"/>
</dbReference>
<evidence type="ECO:0000256" key="4">
    <source>
        <dbReference type="ARBA" id="ARBA00022679"/>
    </source>
</evidence>
<dbReference type="InterPro" id="IPR025110">
    <property type="entry name" value="AMP-bd_C"/>
</dbReference>
<dbReference type="SMART" id="SM00825">
    <property type="entry name" value="PKS_KS"/>
    <property type="match status" value="1"/>
</dbReference>
<dbReference type="InterPro" id="IPR020845">
    <property type="entry name" value="AMP-binding_CS"/>
</dbReference>
<dbReference type="GO" id="GO:0005829">
    <property type="term" value="C:cytosol"/>
    <property type="evidence" value="ECO:0007669"/>
    <property type="project" value="TreeGrafter"/>
</dbReference>
<dbReference type="GO" id="GO:0031177">
    <property type="term" value="F:phosphopantetheine binding"/>
    <property type="evidence" value="ECO:0007669"/>
    <property type="project" value="InterPro"/>
</dbReference>
<dbReference type="Pfam" id="PF13193">
    <property type="entry name" value="AMP-binding_C"/>
    <property type="match status" value="1"/>
</dbReference>
<dbReference type="InterPro" id="IPR016039">
    <property type="entry name" value="Thiolase-like"/>
</dbReference>
<dbReference type="PROSITE" id="PS50075">
    <property type="entry name" value="CARRIER"/>
    <property type="match status" value="2"/>
</dbReference>
<evidence type="ECO:0000256" key="1">
    <source>
        <dbReference type="ARBA" id="ARBA00001957"/>
    </source>
</evidence>
<dbReference type="FunFam" id="1.10.1200.10:FF:000016">
    <property type="entry name" value="Non-ribosomal peptide synthase"/>
    <property type="match status" value="1"/>
</dbReference>
<dbReference type="Gene3D" id="3.40.366.10">
    <property type="entry name" value="Malonyl-Coenzyme A Acyl Carrier Protein, domain 2"/>
    <property type="match status" value="1"/>
</dbReference>
<feature type="region of interest" description="Disordered" evidence="6">
    <location>
        <begin position="1755"/>
        <end position="1777"/>
    </location>
</feature>
<proteinExistence type="inferred from homology"/>
<dbReference type="Gene3D" id="3.30.70.3290">
    <property type="match status" value="2"/>
</dbReference>
<evidence type="ECO:0000313" key="9">
    <source>
        <dbReference type="EMBL" id="MCP2167658.1"/>
    </source>
</evidence>
<dbReference type="InterPro" id="IPR001227">
    <property type="entry name" value="Ac_transferase_dom_sf"/>
</dbReference>
<dbReference type="GO" id="GO:0043041">
    <property type="term" value="P:amino acid activation for nonribosomal peptide biosynthetic process"/>
    <property type="evidence" value="ECO:0007669"/>
    <property type="project" value="TreeGrafter"/>
</dbReference>
<dbReference type="Gene3D" id="3.40.47.10">
    <property type="match status" value="1"/>
</dbReference>
<dbReference type="PROSITE" id="PS52004">
    <property type="entry name" value="KS3_2"/>
    <property type="match status" value="1"/>
</dbReference>
<dbReference type="InterPro" id="IPR029058">
    <property type="entry name" value="AB_hydrolase_fold"/>
</dbReference>
<keyword evidence="3" id="KW-0597">Phosphoprotein</keyword>
<dbReference type="InterPro" id="IPR020802">
    <property type="entry name" value="TesA-like"/>
</dbReference>
<keyword evidence="2" id="KW-0596">Phosphopantetheine</keyword>
<dbReference type="Pfam" id="PF00668">
    <property type="entry name" value="Condensation"/>
    <property type="match status" value="1"/>
</dbReference>
<dbReference type="Pfam" id="PF16197">
    <property type="entry name" value="KAsynt_C_assoc"/>
    <property type="match status" value="1"/>
</dbReference>
<dbReference type="PROSITE" id="PS00455">
    <property type="entry name" value="AMP_BINDING"/>
    <property type="match status" value="1"/>
</dbReference>
<gene>
    <name evidence="9" type="ORF">LX83_004531</name>
</gene>
<dbReference type="FunFam" id="2.30.38.10:FF:000001">
    <property type="entry name" value="Non-ribosomal peptide synthetase PvdI"/>
    <property type="match status" value="1"/>
</dbReference>
<dbReference type="SUPFAM" id="SSF47336">
    <property type="entry name" value="ACP-like"/>
    <property type="match status" value="2"/>
</dbReference>
<dbReference type="PROSITE" id="PS00012">
    <property type="entry name" value="PHOSPHOPANTETHEINE"/>
    <property type="match status" value="2"/>
</dbReference>
<dbReference type="FunFam" id="3.30.300.30:FF:000010">
    <property type="entry name" value="Enterobactin synthetase component F"/>
    <property type="match status" value="1"/>
</dbReference>
<dbReference type="Proteomes" id="UP001206128">
    <property type="component" value="Unassembled WGS sequence"/>
</dbReference>
<feature type="domain" description="Carrier" evidence="7">
    <location>
        <begin position="711"/>
        <end position="786"/>
    </location>
</feature>
<dbReference type="Gene3D" id="1.10.1200.10">
    <property type="entry name" value="ACP-like"/>
    <property type="match status" value="1"/>
</dbReference>
<dbReference type="Pfam" id="PF02801">
    <property type="entry name" value="Ketoacyl-synt_C"/>
    <property type="match status" value="1"/>
</dbReference>
<dbReference type="GO" id="GO:0044550">
    <property type="term" value="P:secondary metabolite biosynthetic process"/>
    <property type="evidence" value="ECO:0007669"/>
    <property type="project" value="UniProtKB-ARBA"/>
</dbReference>
<comment type="caution">
    <text evidence="9">The sequence shown here is derived from an EMBL/GenBank/DDBJ whole genome shotgun (WGS) entry which is preliminary data.</text>
</comment>
<dbReference type="SMART" id="SM00824">
    <property type="entry name" value="PKS_TE"/>
    <property type="match status" value="1"/>
</dbReference>
<name>A0AAE3GH70_9PSEU</name>
<dbReference type="GO" id="GO:0008610">
    <property type="term" value="P:lipid biosynthetic process"/>
    <property type="evidence" value="ECO:0007669"/>
    <property type="project" value="UniProtKB-ARBA"/>
</dbReference>
<dbReference type="InterPro" id="IPR006162">
    <property type="entry name" value="Ppantetheine_attach_site"/>
</dbReference>
<dbReference type="InterPro" id="IPR014031">
    <property type="entry name" value="Ketoacyl_synth_C"/>
</dbReference>
<evidence type="ECO:0000259" key="7">
    <source>
        <dbReference type="PROSITE" id="PS50075"/>
    </source>
</evidence>
<dbReference type="FunFam" id="3.40.50.12780:FF:000012">
    <property type="entry name" value="Non-ribosomal peptide synthetase"/>
    <property type="match status" value="1"/>
</dbReference>
<organism evidence="9 10">
    <name type="scientific">Goodfellowiella coeruleoviolacea</name>
    <dbReference type="NCBI Taxonomy" id="334858"/>
    <lineage>
        <taxon>Bacteria</taxon>
        <taxon>Bacillati</taxon>
        <taxon>Actinomycetota</taxon>
        <taxon>Actinomycetes</taxon>
        <taxon>Pseudonocardiales</taxon>
        <taxon>Pseudonocardiaceae</taxon>
        <taxon>Goodfellowiella</taxon>
    </lineage>
</organism>
<dbReference type="InterPro" id="IPR001031">
    <property type="entry name" value="Thioesterase"/>
</dbReference>
<dbReference type="CDD" id="cd19531">
    <property type="entry name" value="LCL_NRPS-like"/>
    <property type="match status" value="1"/>
</dbReference>
<dbReference type="PANTHER" id="PTHR45527:SF14">
    <property type="entry name" value="PLIPASTATIN SYNTHASE SUBUNIT B"/>
    <property type="match status" value="1"/>
</dbReference>
<dbReference type="InterPro" id="IPR001242">
    <property type="entry name" value="Condensation_dom"/>
</dbReference>
<comment type="similarity">
    <text evidence="5">In the C-terminal section; belongs to the NRP synthetase family.</text>
</comment>
<keyword evidence="4" id="KW-0808">Transferase</keyword>